<reference evidence="2" key="1">
    <citation type="submission" date="2022-11" db="EMBL/GenBank/DDBJ databases">
        <title>Lacrimispora xylanolytica sy1, complete genome.</title>
        <authorList>
            <person name="Choi S."/>
        </authorList>
    </citation>
    <scope>NUCLEOTIDE SEQUENCE</scope>
    <source>
        <strain evidence="2">Sy1</strain>
    </source>
</reference>
<dbReference type="SUPFAM" id="SSF54862">
    <property type="entry name" value="4Fe-4S ferredoxins"/>
    <property type="match status" value="1"/>
</dbReference>
<dbReference type="InterPro" id="IPR004453">
    <property type="entry name" value="QueG"/>
</dbReference>
<sequence length="343" mass="39575">MDKKAQLIHKKALELGYEKCGIIPVEMMSGYEEKFHERTQKIPGSQPFYQGQERLLKFKEEYPWAKSIVILVKPYSKYEVPESLNGHIAKHYLMDTRVNESTTEFQNSILLEQYMQELGMRTAVNRKFGIVGVRWAALQAGLGIIRRNNFFYTESGSWIGLEAFLVDCEMELIEETKLKPCPPNCDRCMKACPTQSLCEAYAMNPLKCVSFLTTFGGRDLLNEPLAAEFGDWIYGCDICQDVCPMNHGTWGGTEKFPKLEELADVVTIENILNIDEEIYKEKIQPKFFYLAPDELWKWQVNVLNYMNNHFDQTYISAISEARNSKYPKVKEMAAAICLKREIS</sequence>
<accession>A0ABY7AEQ6</accession>
<evidence type="ECO:0000313" key="3">
    <source>
        <dbReference type="Proteomes" id="UP001163115"/>
    </source>
</evidence>
<keyword evidence="1" id="KW-0411">Iron-sulfur</keyword>
<dbReference type="EMBL" id="CP113524">
    <property type="protein sequence ID" value="WAJ25215.1"/>
    <property type="molecule type" value="Genomic_DNA"/>
</dbReference>
<dbReference type="Pfam" id="PF13484">
    <property type="entry name" value="Fer4_16"/>
    <property type="match status" value="1"/>
</dbReference>
<evidence type="ECO:0000313" key="2">
    <source>
        <dbReference type="EMBL" id="WAJ25215.1"/>
    </source>
</evidence>
<proteinExistence type="predicted"/>
<dbReference type="RefSeq" id="WP_268116105.1">
    <property type="nucleotide sequence ID" value="NZ_CP113524.1"/>
</dbReference>
<dbReference type="PANTHER" id="PTHR30002:SF4">
    <property type="entry name" value="EPOXYQUEUOSINE REDUCTASE"/>
    <property type="match status" value="1"/>
</dbReference>
<name>A0ABY7AEQ6_9FIRM</name>
<organism evidence="2 3">
    <name type="scientific">Lacrimispora xylanolytica</name>
    <dbReference type="NCBI Taxonomy" id="29375"/>
    <lineage>
        <taxon>Bacteria</taxon>
        <taxon>Bacillati</taxon>
        <taxon>Bacillota</taxon>
        <taxon>Clostridia</taxon>
        <taxon>Lachnospirales</taxon>
        <taxon>Lachnospiraceae</taxon>
        <taxon>Lacrimispora</taxon>
    </lineage>
</organism>
<gene>
    <name evidence="2" type="ORF">OW255_06830</name>
</gene>
<keyword evidence="1" id="KW-0479">Metal-binding</keyword>
<protein>
    <submittedName>
        <fullName evidence="2">Epoxyqueuosine reductase</fullName>
    </submittedName>
</protein>
<dbReference type="PANTHER" id="PTHR30002">
    <property type="entry name" value="EPOXYQUEUOSINE REDUCTASE"/>
    <property type="match status" value="1"/>
</dbReference>
<keyword evidence="1" id="KW-0004">4Fe-4S</keyword>
<evidence type="ECO:0000256" key="1">
    <source>
        <dbReference type="ARBA" id="ARBA00022485"/>
    </source>
</evidence>
<keyword evidence="1" id="KW-0408">Iron</keyword>
<keyword evidence="3" id="KW-1185">Reference proteome</keyword>
<dbReference type="Proteomes" id="UP001163115">
    <property type="component" value="Chromosome"/>
</dbReference>